<dbReference type="PANTHER" id="PTHR43180:SF31">
    <property type="entry name" value="CHAIN DEHYDROGENASE_REDUCTASE, PUTATIVE (AFU_ORTHOLOGUE AFUA_2G16570)-RELATED"/>
    <property type="match status" value="1"/>
</dbReference>
<gene>
    <name evidence="3" type="ORF">ASPCAL10127</name>
</gene>
<dbReference type="GO" id="GO:0016491">
    <property type="term" value="F:oxidoreductase activity"/>
    <property type="evidence" value="ECO:0007669"/>
    <property type="project" value="UniProtKB-KW"/>
</dbReference>
<evidence type="ECO:0000256" key="2">
    <source>
        <dbReference type="ARBA" id="ARBA00023002"/>
    </source>
</evidence>
<dbReference type="InterPro" id="IPR036291">
    <property type="entry name" value="NAD(P)-bd_dom_sf"/>
</dbReference>
<proteinExistence type="inferred from homology"/>
<keyword evidence="2" id="KW-0560">Oxidoreductase</keyword>
<dbReference type="OrthoDB" id="5371740at2759"/>
<dbReference type="InterPro" id="IPR002347">
    <property type="entry name" value="SDR_fam"/>
</dbReference>
<dbReference type="Pfam" id="PF00106">
    <property type="entry name" value="adh_short"/>
    <property type="match status" value="1"/>
</dbReference>
<reference evidence="4" key="1">
    <citation type="journal article" date="2016" name="Genome Announc.">
        <title>Draft genome sequences of fungus Aspergillus calidoustus.</title>
        <authorList>
            <person name="Horn F."/>
            <person name="Linde J."/>
            <person name="Mattern D.J."/>
            <person name="Walther G."/>
            <person name="Guthke R."/>
            <person name="Scherlach K."/>
            <person name="Martin K."/>
            <person name="Brakhage A.A."/>
            <person name="Petzke L."/>
            <person name="Valiante V."/>
        </authorList>
    </citation>
    <scope>NUCLEOTIDE SEQUENCE [LARGE SCALE GENOMIC DNA]</scope>
    <source>
        <strain evidence="4">SF006504</strain>
    </source>
</reference>
<accession>A0A0U5G5E6</accession>
<dbReference type="STRING" id="454130.A0A0U5G5E6"/>
<evidence type="ECO:0000313" key="4">
    <source>
        <dbReference type="Proteomes" id="UP000054771"/>
    </source>
</evidence>
<dbReference type="AlphaFoldDB" id="A0A0U5G5E6"/>
<dbReference type="SUPFAM" id="SSF51735">
    <property type="entry name" value="NAD(P)-binding Rossmann-fold domains"/>
    <property type="match status" value="1"/>
</dbReference>
<evidence type="ECO:0000256" key="1">
    <source>
        <dbReference type="ARBA" id="ARBA00006484"/>
    </source>
</evidence>
<sequence length="334" mass="36829">MLPQIQFVYNDSTSHVGKLSTIFRTATMQGYTYNGPVDCTRQPDSSNLKGTTAIVTGGANGLGEAYVRALVAAGVNVCIGDLNTKRGKKLELELPGTKFVQCNTANWDDQVRLFQAASKHSPTGRISYVVANAGIHRPDEVFTYDGDNAEPRKPNLSTIDVNVNGTLYTAKLAMHYFVKQNGHTPSENQEDTCLVLIGSGAAFLDVPRAPQYDASKWAMRGIMHSVRRTAYHYGSRVNVISPWYVRTSILSEETFNSIEALGIQFATVEDAGECLIRILSDKSINGKSLFVTARKWAERGYMDLDLEDYDGIDLLQEIQEEQMRSAPPEAGLFV</sequence>
<dbReference type="OMA" id="YYYGSRV"/>
<dbReference type="EMBL" id="CDMC01000008">
    <property type="protein sequence ID" value="CEL06960.1"/>
    <property type="molecule type" value="Genomic_DNA"/>
</dbReference>
<evidence type="ECO:0008006" key="5">
    <source>
        <dbReference type="Google" id="ProtNLM"/>
    </source>
</evidence>
<dbReference type="PRINTS" id="PR00081">
    <property type="entry name" value="GDHRDH"/>
</dbReference>
<name>A0A0U5G5E6_ASPCI</name>
<dbReference type="Proteomes" id="UP000054771">
    <property type="component" value="Unassembled WGS sequence"/>
</dbReference>
<protein>
    <recommendedName>
        <fullName evidence="5">Short chain dehydrogenase/reductase family oxidoreductase</fullName>
    </recommendedName>
</protein>
<organism evidence="3 4">
    <name type="scientific">Aspergillus calidoustus</name>
    <dbReference type="NCBI Taxonomy" id="454130"/>
    <lineage>
        <taxon>Eukaryota</taxon>
        <taxon>Fungi</taxon>
        <taxon>Dikarya</taxon>
        <taxon>Ascomycota</taxon>
        <taxon>Pezizomycotina</taxon>
        <taxon>Eurotiomycetes</taxon>
        <taxon>Eurotiomycetidae</taxon>
        <taxon>Eurotiales</taxon>
        <taxon>Aspergillaceae</taxon>
        <taxon>Aspergillus</taxon>
        <taxon>Aspergillus subgen. Nidulantes</taxon>
    </lineage>
</organism>
<keyword evidence="4" id="KW-1185">Reference proteome</keyword>
<dbReference type="PANTHER" id="PTHR43180">
    <property type="entry name" value="3-OXOACYL-(ACYL-CARRIER-PROTEIN) REDUCTASE (AFU_ORTHOLOGUE AFUA_6G11210)"/>
    <property type="match status" value="1"/>
</dbReference>
<evidence type="ECO:0000313" key="3">
    <source>
        <dbReference type="EMBL" id="CEL06960.1"/>
    </source>
</evidence>
<dbReference type="Gene3D" id="3.40.50.720">
    <property type="entry name" value="NAD(P)-binding Rossmann-like Domain"/>
    <property type="match status" value="1"/>
</dbReference>
<comment type="similarity">
    <text evidence="1">Belongs to the short-chain dehydrogenases/reductases (SDR) family.</text>
</comment>